<feature type="compositionally biased region" description="Basic and acidic residues" evidence="1">
    <location>
        <begin position="81"/>
        <end position="98"/>
    </location>
</feature>
<feature type="compositionally biased region" description="Polar residues" evidence="1">
    <location>
        <begin position="25"/>
        <end position="35"/>
    </location>
</feature>
<reference evidence="2 3" key="1">
    <citation type="submission" date="2016-04" db="EMBL/GenBank/DDBJ databases">
        <title>A degradative enzymes factory behind the ericoid mycorrhizal symbiosis.</title>
        <authorList>
            <consortium name="DOE Joint Genome Institute"/>
            <person name="Martino E."/>
            <person name="Morin E."/>
            <person name="Grelet G."/>
            <person name="Kuo A."/>
            <person name="Kohler A."/>
            <person name="Daghino S."/>
            <person name="Barry K."/>
            <person name="Choi C."/>
            <person name="Cichocki N."/>
            <person name="Clum A."/>
            <person name="Copeland A."/>
            <person name="Hainaut M."/>
            <person name="Haridas S."/>
            <person name="Labutti K."/>
            <person name="Lindquist E."/>
            <person name="Lipzen A."/>
            <person name="Khouja H.-R."/>
            <person name="Murat C."/>
            <person name="Ohm R."/>
            <person name="Olson A."/>
            <person name="Spatafora J."/>
            <person name="Veneault-Fourrey C."/>
            <person name="Henrissat B."/>
            <person name="Grigoriev I."/>
            <person name="Martin F."/>
            <person name="Perotto S."/>
        </authorList>
    </citation>
    <scope>NUCLEOTIDE SEQUENCE [LARGE SCALE GENOMIC DNA]</scope>
    <source>
        <strain evidence="2 3">F</strain>
    </source>
</reference>
<dbReference type="STRING" id="1149755.A0A2J6RHW1"/>
<keyword evidence="3" id="KW-1185">Reference proteome</keyword>
<evidence type="ECO:0000313" key="3">
    <source>
        <dbReference type="Proteomes" id="UP000235786"/>
    </source>
</evidence>
<proteinExistence type="predicted"/>
<dbReference type="Proteomes" id="UP000235786">
    <property type="component" value="Unassembled WGS sequence"/>
</dbReference>
<protein>
    <submittedName>
        <fullName evidence="2">Uncharacterized protein</fullName>
    </submittedName>
</protein>
<evidence type="ECO:0000313" key="2">
    <source>
        <dbReference type="EMBL" id="PMD38095.1"/>
    </source>
</evidence>
<sequence>MSSPPESPSPLPGGPARSPAKDASIATNQENTVPTASLPHPSVNGAEKGVQSNPKEIAEPRNPGEVVQVPSTAPITTAAHKPAEAPKSDQVESRRTENVDEASSDSDTVASEGAGTDLPVFDWVDLQQRYTKAIQAVNQEEEDLLEEFYKYSDAFSVWGGASANRDNERASKRLRTRENFVRLGEASLEGKKRHYTEVVDAFRKALDLLSR</sequence>
<name>A0A2J6RHW1_HYAVF</name>
<evidence type="ECO:0000256" key="1">
    <source>
        <dbReference type="SAM" id="MobiDB-lite"/>
    </source>
</evidence>
<organism evidence="2 3">
    <name type="scientific">Hyaloscypha variabilis (strain UAMH 11265 / GT02V1 / F)</name>
    <name type="common">Meliniomyces variabilis</name>
    <dbReference type="NCBI Taxonomy" id="1149755"/>
    <lineage>
        <taxon>Eukaryota</taxon>
        <taxon>Fungi</taxon>
        <taxon>Dikarya</taxon>
        <taxon>Ascomycota</taxon>
        <taxon>Pezizomycotina</taxon>
        <taxon>Leotiomycetes</taxon>
        <taxon>Helotiales</taxon>
        <taxon>Hyaloscyphaceae</taxon>
        <taxon>Hyaloscypha</taxon>
        <taxon>Hyaloscypha variabilis</taxon>
    </lineage>
</organism>
<dbReference type="AlphaFoldDB" id="A0A2J6RHW1"/>
<dbReference type="OrthoDB" id="5335351at2759"/>
<accession>A0A2J6RHW1</accession>
<dbReference type="EMBL" id="KZ613948">
    <property type="protein sequence ID" value="PMD38095.1"/>
    <property type="molecule type" value="Genomic_DNA"/>
</dbReference>
<feature type="compositionally biased region" description="Pro residues" evidence="1">
    <location>
        <begin position="1"/>
        <end position="13"/>
    </location>
</feature>
<gene>
    <name evidence="2" type="ORF">L207DRAFT_531027</name>
</gene>
<feature type="region of interest" description="Disordered" evidence="1">
    <location>
        <begin position="1"/>
        <end position="117"/>
    </location>
</feature>